<gene>
    <name evidence="1" type="ORF">O181_049890</name>
</gene>
<organism evidence="1 2">
    <name type="scientific">Austropuccinia psidii MF-1</name>
    <dbReference type="NCBI Taxonomy" id="1389203"/>
    <lineage>
        <taxon>Eukaryota</taxon>
        <taxon>Fungi</taxon>
        <taxon>Dikarya</taxon>
        <taxon>Basidiomycota</taxon>
        <taxon>Pucciniomycotina</taxon>
        <taxon>Pucciniomycetes</taxon>
        <taxon>Pucciniales</taxon>
        <taxon>Sphaerophragmiaceae</taxon>
        <taxon>Austropuccinia</taxon>
    </lineage>
</organism>
<proteinExistence type="predicted"/>
<dbReference type="OrthoDB" id="1645289at2759"/>
<name>A0A9Q3HQG7_9BASI</name>
<sequence>MSTSPLVTNTSEGLNTTNSQSAIGTPMYISGGSQPDITYAVHMLARFASCPDKTHWLALDHLTGYLLHCHNKSLQYTALSSKISLLVDASWGGEHARSTLGFVIKAFGNSISWNSQWQCQHVQQNMLHFWKQLNS</sequence>
<evidence type="ECO:0000313" key="2">
    <source>
        <dbReference type="Proteomes" id="UP000765509"/>
    </source>
</evidence>
<dbReference type="PANTHER" id="PTHR11439:SF483">
    <property type="entry name" value="PEPTIDE SYNTHASE GLIP-LIKE, PUTATIVE (AFU_ORTHOLOGUE AFUA_3G12920)-RELATED"/>
    <property type="match status" value="1"/>
</dbReference>
<evidence type="ECO:0000313" key="1">
    <source>
        <dbReference type="EMBL" id="MBW0510175.1"/>
    </source>
</evidence>
<comment type="caution">
    <text evidence="1">The sequence shown here is derived from an EMBL/GenBank/DDBJ whole genome shotgun (WGS) entry which is preliminary data.</text>
</comment>
<protein>
    <submittedName>
        <fullName evidence="1">Uncharacterized protein</fullName>
    </submittedName>
</protein>
<reference evidence="1" key="1">
    <citation type="submission" date="2021-03" db="EMBL/GenBank/DDBJ databases">
        <title>Draft genome sequence of rust myrtle Austropuccinia psidii MF-1, a brazilian biotype.</title>
        <authorList>
            <person name="Quecine M.C."/>
            <person name="Pachon D.M.R."/>
            <person name="Bonatelli M.L."/>
            <person name="Correr F.H."/>
            <person name="Franceschini L.M."/>
            <person name="Leite T.F."/>
            <person name="Margarido G.R.A."/>
            <person name="Almeida C.A."/>
            <person name="Ferrarezi J.A."/>
            <person name="Labate C.A."/>
        </authorList>
    </citation>
    <scope>NUCLEOTIDE SEQUENCE</scope>
    <source>
        <strain evidence="1">MF-1</strain>
    </source>
</reference>
<accession>A0A9Q3HQG7</accession>
<dbReference type="Proteomes" id="UP000765509">
    <property type="component" value="Unassembled WGS sequence"/>
</dbReference>
<dbReference type="EMBL" id="AVOT02021382">
    <property type="protein sequence ID" value="MBW0510175.1"/>
    <property type="molecule type" value="Genomic_DNA"/>
</dbReference>
<keyword evidence="2" id="KW-1185">Reference proteome</keyword>
<dbReference type="AlphaFoldDB" id="A0A9Q3HQG7"/>
<dbReference type="PANTHER" id="PTHR11439">
    <property type="entry name" value="GAG-POL-RELATED RETROTRANSPOSON"/>
    <property type="match status" value="1"/>
</dbReference>